<gene>
    <name evidence="1" type="ORF">OUZ56_029054</name>
</gene>
<evidence type="ECO:0000313" key="2">
    <source>
        <dbReference type="Proteomes" id="UP001234178"/>
    </source>
</evidence>
<evidence type="ECO:0000313" key="1">
    <source>
        <dbReference type="EMBL" id="KAK4037010.1"/>
    </source>
</evidence>
<dbReference type="EMBL" id="JAOYFB010000040">
    <property type="protein sequence ID" value="KAK4037010.1"/>
    <property type="molecule type" value="Genomic_DNA"/>
</dbReference>
<name>A0ABR0B5P3_9CRUS</name>
<comment type="caution">
    <text evidence="1">The sequence shown here is derived from an EMBL/GenBank/DDBJ whole genome shotgun (WGS) entry which is preliminary data.</text>
</comment>
<keyword evidence="2" id="KW-1185">Reference proteome</keyword>
<sequence length="113" mass="12840">MGNNSGAIVEHMSSASCTRDLLGNIEDNRGGYIRAVSDDDELYLPLLVTPHTGQDNEERRKKKEENKREGGILKYINDGRIYYNIKWGGVVDWLIAKRHSSGRIWQVCITYVA</sequence>
<accession>A0ABR0B5P3</accession>
<organism evidence="1 2">
    <name type="scientific">Daphnia magna</name>
    <dbReference type="NCBI Taxonomy" id="35525"/>
    <lineage>
        <taxon>Eukaryota</taxon>
        <taxon>Metazoa</taxon>
        <taxon>Ecdysozoa</taxon>
        <taxon>Arthropoda</taxon>
        <taxon>Crustacea</taxon>
        <taxon>Branchiopoda</taxon>
        <taxon>Diplostraca</taxon>
        <taxon>Cladocera</taxon>
        <taxon>Anomopoda</taxon>
        <taxon>Daphniidae</taxon>
        <taxon>Daphnia</taxon>
    </lineage>
</organism>
<protein>
    <submittedName>
        <fullName evidence="1">Uncharacterized protein</fullName>
    </submittedName>
</protein>
<dbReference type="Proteomes" id="UP001234178">
    <property type="component" value="Unassembled WGS sequence"/>
</dbReference>
<proteinExistence type="predicted"/>
<reference evidence="1 2" key="1">
    <citation type="journal article" date="2023" name="Nucleic Acids Res.">
        <title>The hologenome of Daphnia magna reveals possible DNA methylation and microbiome-mediated evolution of the host genome.</title>
        <authorList>
            <person name="Chaturvedi A."/>
            <person name="Li X."/>
            <person name="Dhandapani V."/>
            <person name="Marshall H."/>
            <person name="Kissane S."/>
            <person name="Cuenca-Cambronero M."/>
            <person name="Asole G."/>
            <person name="Calvet F."/>
            <person name="Ruiz-Romero M."/>
            <person name="Marangio P."/>
            <person name="Guigo R."/>
            <person name="Rago D."/>
            <person name="Mirbahai L."/>
            <person name="Eastwood N."/>
            <person name="Colbourne J.K."/>
            <person name="Zhou J."/>
            <person name="Mallon E."/>
            <person name="Orsini L."/>
        </authorList>
    </citation>
    <scope>NUCLEOTIDE SEQUENCE [LARGE SCALE GENOMIC DNA]</scope>
    <source>
        <strain evidence="1">LRV0_1</strain>
    </source>
</reference>